<dbReference type="Proteomes" id="UP000239290">
    <property type="component" value="Unassembled WGS sequence"/>
</dbReference>
<protein>
    <submittedName>
        <fullName evidence="1">Uncharacterized protein</fullName>
    </submittedName>
</protein>
<dbReference type="AlphaFoldDB" id="A0A2S8IH75"/>
<dbReference type="RefSeq" id="WP_105423677.1">
    <property type="nucleotide sequence ID" value="NZ_PUIO01000094.1"/>
</dbReference>
<gene>
    <name evidence="1" type="ORF">C5613_41540</name>
</gene>
<reference evidence="2" key="1">
    <citation type="submission" date="2018-02" db="EMBL/GenBank/DDBJ databases">
        <title>Draft genome sequencing of Rhodococcus opacus KU647198.</title>
        <authorList>
            <person name="Zheng B.-X."/>
        </authorList>
    </citation>
    <scope>NUCLEOTIDE SEQUENCE [LARGE SCALE GENOMIC DNA]</scope>
    <source>
        <strain evidence="2">04-OD7</strain>
    </source>
</reference>
<name>A0A2S8IH75_RHOOP</name>
<dbReference type="EMBL" id="PUIO01000094">
    <property type="protein sequence ID" value="PQP14019.1"/>
    <property type="molecule type" value="Genomic_DNA"/>
</dbReference>
<comment type="caution">
    <text evidence="1">The sequence shown here is derived from an EMBL/GenBank/DDBJ whole genome shotgun (WGS) entry which is preliminary data.</text>
</comment>
<organism evidence="1 2">
    <name type="scientific">Rhodococcus opacus</name>
    <name type="common">Nocardia opaca</name>
    <dbReference type="NCBI Taxonomy" id="37919"/>
    <lineage>
        <taxon>Bacteria</taxon>
        <taxon>Bacillati</taxon>
        <taxon>Actinomycetota</taxon>
        <taxon>Actinomycetes</taxon>
        <taxon>Mycobacteriales</taxon>
        <taxon>Nocardiaceae</taxon>
        <taxon>Rhodococcus</taxon>
    </lineage>
</organism>
<accession>A0A2S8IH75</accession>
<sequence length="383" mass="42031">MSSVDDSVDRNLDTSSRRLAELESATATALAGGVPDPLPENDTAAHVSYAELTAANDRLRTHRGWTDVDLDAALTPDQRAGFDRWRARQRIPWDHEDVLAVGFATVLGVAALWYDTAVDGAVAQGLGATRKTGWMRAWERAGKRLPIDYTGPGFGGRAHRVRSPGHDLGRPFEAPQQIRAGEFRGVRWDYGDKHDITVEGRFREVDSIPEALVLWAQHLAADLVTPMSLPMPGSSWLNEVDNRALRTFAHDVYLGTSAGNGLNVRSGILTPSLSVITTEVLLRTHVHARAYAATGSARLDEREQARRDELLLAAHSLVGLASAGKTLGRMIILDDRKGMALRYMNVPVLLRIGCLALHVVSDRPTRSRAVVRHWDELAAELLE</sequence>
<evidence type="ECO:0000313" key="2">
    <source>
        <dbReference type="Proteomes" id="UP000239290"/>
    </source>
</evidence>
<proteinExistence type="predicted"/>
<evidence type="ECO:0000313" key="1">
    <source>
        <dbReference type="EMBL" id="PQP14019.1"/>
    </source>
</evidence>